<dbReference type="AlphaFoldDB" id="A0A8S9NE58"/>
<gene>
    <name evidence="2" type="ORF">F2Q69_00044332</name>
</gene>
<accession>A0A8S9NE58</accession>
<proteinExistence type="predicted"/>
<dbReference type="Proteomes" id="UP000712600">
    <property type="component" value="Unassembled WGS sequence"/>
</dbReference>
<reference evidence="2" key="1">
    <citation type="submission" date="2019-12" db="EMBL/GenBank/DDBJ databases">
        <title>Genome sequencing and annotation of Brassica cretica.</title>
        <authorList>
            <person name="Studholme D.J."/>
            <person name="Sarris P."/>
        </authorList>
    </citation>
    <scope>NUCLEOTIDE SEQUENCE</scope>
    <source>
        <strain evidence="2">PFS-109/04</strain>
        <tissue evidence="2">Leaf</tissue>
    </source>
</reference>
<feature type="compositionally biased region" description="Acidic residues" evidence="1">
    <location>
        <begin position="79"/>
        <end position="99"/>
    </location>
</feature>
<evidence type="ECO:0000313" key="3">
    <source>
        <dbReference type="Proteomes" id="UP000712600"/>
    </source>
</evidence>
<protein>
    <submittedName>
        <fullName evidence="2">Uncharacterized protein</fullName>
    </submittedName>
</protein>
<evidence type="ECO:0000256" key="1">
    <source>
        <dbReference type="SAM" id="MobiDB-lite"/>
    </source>
</evidence>
<comment type="caution">
    <text evidence="2">The sequence shown here is derived from an EMBL/GenBank/DDBJ whole genome shotgun (WGS) entry which is preliminary data.</text>
</comment>
<evidence type="ECO:0000313" key="2">
    <source>
        <dbReference type="EMBL" id="KAF3501985.1"/>
    </source>
</evidence>
<dbReference type="EMBL" id="QGKX02001621">
    <property type="protein sequence ID" value="KAF3501985.1"/>
    <property type="molecule type" value="Genomic_DNA"/>
</dbReference>
<name>A0A8S9NE58_BRACR</name>
<organism evidence="2 3">
    <name type="scientific">Brassica cretica</name>
    <name type="common">Mustard</name>
    <dbReference type="NCBI Taxonomy" id="69181"/>
    <lineage>
        <taxon>Eukaryota</taxon>
        <taxon>Viridiplantae</taxon>
        <taxon>Streptophyta</taxon>
        <taxon>Embryophyta</taxon>
        <taxon>Tracheophyta</taxon>
        <taxon>Spermatophyta</taxon>
        <taxon>Magnoliopsida</taxon>
        <taxon>eudicotyledons</taxon>
        <taxon>Gunneridae</taxon>
        <taxon>Pentapetalae</taxon>
        <taxon>rosids</taxon>
        <taxon>malvids</taxon>
        <taxon>Brassicales</taxon>
        <taxon>Brassicaceae</taxon>
        <taxon>Brassiceae</taxon>
        <taxon>Brassica</taxon>
    </lineage>
</organism>
<sequence>MSLEEMMEFDCSKDFVVFPNLQRVSLLANNIVPPLRLFIRRIMEQYLICIIIAVINPHSQSVSISRSTEILGFTNHLDDDETAETVEQDDNDDETAAIEEMEKPFVFSDQPTR</sequence>
<feature type="region of interest" description="Disordered" evidence="1">
    <location>
        <begin position="79"/>
        <end position="113"/>
    </location>
</feature>